<dbReference type="AlphaFoldDB" id="A0A0N1HX41"/>
<evidence type="ECO:0000256" key="5">
    <source>
        <dbReference type="ARBA" id="ARBA00024032"/>
    </source>
</evidence>
<dbReference type="RefSeq" id="XP_018004963.1">
    <property type="nucleotide sequence ID" value="XM_018142268.1"/>
</dbReference>
<evidence type="ECO:0000256" key="4">
    <source>
        <dbReference type="ARBA" id="ARBA00023004"/>
    </source>
</evidence>
<dbReference type="PROSITE" id="PS51074">
    <property type="entry name" value="DPH_MB"/>
    <property type="match status" value="1"/>
</dbReference>
<protein>
    <recommendedName>
        <fullName evidence="7">Diphthamide biosynthesis protein 3</fullName>
    </recommendedName>
</protein>
<organism evidence="11 12">
    <name type="scientific">Cyphellophora attinorum</name>
    <dbReference type="NCBI Taxonomy" id="1664694"/>
    <lineage>
        <taxon>Eukaryota</taxon>
        <taxon>Fungi</taxon>
        <taxon>Dikarya</taxon>
        <taxon>Ascomycota</taxon>
        <taxon>Pezizomycotina</taxon>
        <taxon>Eurotiomycetes</taxon>
        <taxon>Chaetothyriomycetidae</taxon>
        <taxon>Chaetothyriales</taxon>
        <taxon>Cyphellophoraceae</taxon>
        <taxon>Cyphellophora</taxon>
    </lineage>
</organism>
<feature type="domain" description="DPH-type MB" evidence="10">
    <location>
        <begin position="70"/>
        <end position="126"/>
    </location>
</feature>
<comment type="catalytic activity">
    <reaction evidence="8">
        <text>2 [3Fe-4S](0)-[protein] + 2 Fe(2+)-[Dph3] + NADH = 2 [4Fe-4S](1+)-[protein] + 2 [Dph3] + NAD(+) + H(+)</text>
        <dbReference type="Rhea" id="RHEA:71239"/>
        <dbReference type="Rhea" id="RHEA-COMP:17997"/>
        <dbReference type="Rhea" id="RHEA-COMP:17998"/>
        <dbReference type="Rhea" id="RHEA-COMP:18001"/>
        <dbReference type="Rhea" id="RHEA-COMP:18002"/>
        <dbReference type="ChEBI" id="CHEBI:15378"/>
        <dbReference type="ChEBI" id="CHEBI:29033"/>
        <dbReference type="ChEBI" id="CHEBI:33723"/>
        <dbReference type="ChEBI" id="CHEBI:47402"/>
        <dbReference type="ChEBI" id="CHEBI:57540"/>
        <dbReference type="ChEBI" id="CHEBI:57945"/>
        <dbReference type="ChEBI" id="CHEBI:83228"/>
    </reaction>
</comment>
<evidence type="ECO:0000256" key="9">
    <source>
        <dbReference type="SAM" id="MobiDB-lite"/>
    </source>
</evidence>
<comment type="similarity">
    <text evidence="5">Belongs to the DPH3 family.</text>
</comment>
<reference evidence="11 12" key="1">
    <citation type="submission" date="2015-06" db="EMBL/GenBank/DDBJ databases">
        <title>Draft genome of the ant-associated black yeast Phialophora attae CBS 131958.</title>
        <authorList>
            <person name="Moreno L.F."/>
            <person name="Stielow B.J."/>
            <person name="de Hoog S."/>
            <person name="Vicente V.A."/>
            <person name="Weiss V.A."/>
            <person name="de Vries M."/>
            <person name="Cruz L.M."/>
            <person name="Souza E.M."/>
        </authorList>
    </citation>
    <scope>NUCLEOTIDE SEQUENCE [LARGE SCALE GENOMIC DNA]</scope>
    <source>
        <strain evidence="11 12">CBS 131958</strain>
    </source>
</reference>
<evidence type="ECO:0000256" key="1">
    <source>
        <dbReference type="ARBA" id="ARBA00001954"/>
    </source>
</evidence>
<dbReference type="GO" id="GO:0046872">
    <property type="term" value="F:metal ion binding"/>
    <property type="evidence" value="ECO:0007669"/>
    <property type="project" value="UniProtKB-KW"/>
</dbReference>
<evidence type="ECO:0000313" key="11">
    <source>
        <dbReference type="EMBL" id="KPI45000.1"/>
    </source>
</evidence>
<dbReference type="Pfam" id="PF05207">
    <property type="entry name" value="Zn_ribbon_CSL"/>
    <property type="match status" value="1"/>
</dbReference>
<dbReference type="Gene3D" id="3.10.660.10">
    <property type="entry name" value="DPH Zinc finger"/>
    <property type="match status" value="1"/>
</dbReference>
<comment type="caution">
    <text evidence="11">The sequence shown here is derived from an EMBL/GenBank/DDBJ whole genome shotgun (WGS) entry which is preliminary data.</text>
</comment>
<evidence type="ECO:0000256" key="6">
    <source>
        <dbReference type="ARBA" id="ARBA00036267"/>
    </source>
</evidence>
<comment type="catalytic activity">
    <reaction evidence="6">
        <text>[3Fe-4S](1+)-[protein] + Fe(2+)-[Dph3] = [3Fe-4S](0)-[protein] + Fe(3+)-[Dph3]</text>
        <dbReference type="Rhea" id="RHEA:71235"/>
        <dbReference type="Rhea" id="RHEA-COMP:17996"/>
        <dbReference type="Rhea" id="RHEA-COMP:17997"/>
        <dbReference type="Rhea" id="RHEA-COMP:18002"/>
        <dbReference type="Rhea" id="RHEA-COMP:18003"/>
        <dbReference type="ChEBI" id="CHEBI:29033"/>
        <dbReference type="ChEBI" id="CHEBI:29034"/>
        <dbReference type="ChEBI" id="CHEBI:33751"/>
        <dbReference type="ChEBI" id="CHEBI:47402"/>
        <dbReference type="ChEBI" id="CHEBI:83228"/>
    </reaction>
</comment>
<evidence type="ECO:0000256" key="3">
    <source>
        <dbReference type="ARBA" id="ARBA00022723"/>
    </source>
</evidence>
<dbReference type="STRING" id="1664694.A0A0N1HX41"/>
<evidence type="ECO:0000256" key="2">
    <source>
        <dbReference type="ARBA" id="ARBA00005156"/>
    </source>
</evidence>
<dbReference type="InterPro" id="IPR036671">
    <property type="entry name" value="DPH_MB_sf"/>
</dbReference>
<evidence type="ECO:0000313" key="12">
    <source>
        <dbReference type="Proteomes" id="UP000038010"/>
    </source>
</evidence>
<comment type="cofactor">
    <cofactor evidence="1">
        <name>Fe(2+)</name>
        <dbReference type="ChEBI" id="CHEBI:29033"/>
    </cofactor>
</comment>
<dbReference type="InterPro" id="IPR007872">
    <property type="entry name" value="DPH_MB_dom"/>
</dbReference>
<dbReference type="EMBL" id="LFJN01000002">
    <property type="protein sequence ID" value="KPI45000.1"/>
    <property type="molecule type" value="Genomic_DNA"/>
</dbReference>
<gene>
    <name evidence="11" type="ORF">AB675_2307</name>
</gene>
<dbReference type="SUPFAM" id="SSF144217">
    <property type="entry name" value="CSL zinc finger"/>
    <property type="match status" value="1"/>
</dbReference>
<comment type="pathway">
    <text evidence="2">Protein modification; peptidyl-diphthamide biosynthesis.</text>
</comment>
<dbReference type="PANTHER" id="PTHR21454:SF31">
    <property type="entry name" value="DIPHTHAMIDE BIOSYNTHESIS PROTEIN 3"/>
    <property type="match status" value="1"/>
</dbReference>
<dbReference type="InterPro" id="IPR044248">
    <property type="entry name" value="DPH3/4-like"/>
</dbReference>
<dbReference type="GO" id="GO:0017183">
    <property type="term" value="P:protein histidyl modification to diphthamide"/>
    <property type="evidence" value="ECO:0007669"/>
    <property type="project" value="UniProtKB-UniPathway"/>
</dbReference>
<dbReference type="VEuPathDB" id="FungiDB:AB675_2307"/>
<keyword evidence="3" id="KW-0479">Metal-binding</keyword>
<evidence type="ECO:0000256" key="7">
    <source>
        <dbReference type="ARBA" id="ARBA00041070"/>
    </source>
</evidence>
<accession>A0A0N1HX41</accession>
<feature type="region of interest" description="Disordered" evidence="9">
    <location>
        <begin position="1"/>
        <end position="70"/>
    </location>
</feature>
<evidence type="ECO:0000256" key="8">
    <source>
        <dbReference type="ARBA" id="ARBA00048125"/>
    </source>
</evidence>
<dbReference type="UniPathway" id="UPA00559"/>
<evidence type="ECO:0000259" key="10">
    <source>
        <dbReference type="PROSITE" id="PS51074"/>
    </source>
</evidence>
<dbReference type="GeneID" id="28734148"/>
<feature type="compositionally biased region" description="Low complexity" evidence="9">
    <location>
        <begin position="1"/>
        <end position="61"/>
    </location>
</feature>
<dbReference type="Proteomes" id="UP000038010">
    <property type="component" value="Unassembled WGS sequence"/>
</dbReference>
<keyword evidence="4" id="KW-0408">Iron</keyword>
<name>A0A0N1HX41_9EURO</name>
<sequence length="135" mass="14635">MSSTQTQTQTSSQTQQTTVLKGASPTSSPSGSSTAIKTSDSSTITTKPTDPSTATPPAKTDNPNTDETEIYDEIEIEDMTYDSTLRIYHYPCPCGDRFEILVSELREGNDIAVCPGCSLTIRVIYEVEDLVQEDG</sequence>
<dbReference type="PANTHER" id="PTHR21454">
    <property type="entry name" value="DPH3 HOMOLOG-RELATED"/>
    <property type="match status" value="1"/>
</dbReference>
<keyword evidence="12" id="KW-1185">Reference proteome</keyword>
<proteinExistence type="inferred from homology"/>
<dbReference type="FunFam" id="3.10.660.10:FF:000001">
    <property type="entry name" value="Diphthamide biosynthesis 3"/>
    <property type="match status" value="1"/>
</dbReference>
<dbReference type="OrthoDB" id="66964at2759"/>